<organism evidence="1 2">
    <name type="scientific">Drosophila ananassae</name>
    <name type="common">Fruit fly</name>
    <dbReference type="NCBI Taxonomy" id="7217"/>
    <lineage>
        <taxon>Eukaryota</taxon>
        <taxon>Metazoa</taxon>
        <taxon>Ecdysozoa</taxon>
        <taxon>Arthropoda</taxon>
        <taxon>Hexapoda</taxon>
        <taxon>Insecta</taxon>
        <taxon>Pterygota</taxon>
        <taxon>Neoptera</taxon>
        <taxon>Endopterygota</taxon>
        <taxon>Diptera</taxon>
        <taxon>Brachycera</taxon>
        <taxon>Muscomorpha</taxon>
        <taxon>Ephydroidea</taxon>
        <taxon>Drosophilidae</taxon>
        <taxon>Drosophila</taxon>
        <taxon>Sophophora</taxon>
    </lineage>
</organism>
<dbReference type="AlphaFoldDB" id="B3MB91"/>
<dbReference type="KEGG" id="dan:6493866"/>
<accession>B3MB91</accession>
<gene>
    <name evidence="1" type="primary">Dana\GF11000</name>
    <name evidence="1" type="synonym">dana_GLEANR_10962</name>
    <name evidence="1" type="ORF">GF11000</name>
</gene>
<dbReference type="GeneID" id="6493866"/>
<name>B3MB91_DROAN</name>
<dbReference type="STRING" id="7217.B3MB91"/>
<dbReference type="InParanoid" id="B3MB91"/>
<protein>
    <submittedName>
        <fullName evidence="1">Uncharacterized protein</fullName>
    </submittedName>
</protein>
<reference evidence="1 2" key="1">
    <citation type="journal article" date="2007" name="Nature">
        <title>Evolution of genes and genomes on the Drosophila phylogeny.</title>
        <authorList>
            <consortium name="Drosophila 12 Genomes Consortium"/>
            <person name="Clark A.G."/>
            <person name="Eisen M.B."/>
            <person name="Smith D.R."/>
            <person name="Bergman C.M."/>
            <person name="Oliver B."/>
            <person name="Markow T.A."/>
            <person name="Kaufman T.C."/>
            <person name="Kellis M."/>
            <person name="Gelbart W."/>
            <person name="Iyer V.N."/>
            <person name="Pollard D.A."/>
            <person name="Sackton T.B."/>
            <person name="Larracuente A.M."/>
            <person name="Singh N.D."/>
            <person name="Abad J.P."/>
            <person name="Abt D.N."/>
            <person name="Adryan B."/>
            <person name="Aguade M."/>
            <person name="Akashi H."/>
            <person name="Anderson W.W."/>
            <person name="Aquadro C.F."/>
            <person name="Ardell D.H."/>
            <person name="Arguello R."/>
            <person name="Artieri C.G."/>
            <person name="Barbash D.A."/>
            <person name="Barker D."/>
            <person name="Barsanti P."/>
            <person name="Batterham P."/>
            <person name="Batzoglou S."/>
            <person name="Begun D."/>
            <person name="Bhutkar A."/>
            <person name="Blanco E."/>
            <person name="Bosak S.A."/>
            <person name="Bradley R.K."/>
            <person name="Brand A.D."/>
            <person name="Brent M.R."/>
            <person name="Brooks A.N."/>
            <person name="Brown R.H."/>
            <person name="Butlin R.K."/>
            <person name="Caggese C."/>
            <person name="Calvi B.R."/>
            <person name="Bernardo de Carvalho A."/>
            <person name="Caspi A."/>
            <person name="Castrezana S."/>
            <person name="Celniker S.E."/>
            <person name="Chang J.L."/>
            <person name="Chapple C."/>
            <person name="Chatterji S."/>
            <person name="Chinwalla A."/>
            <person name="Civetta A."/>
            <person name="Clifton S.W."/>
            <person name="Comeron J.M."/>
            <person name="Costello J.C."/>
            <person name="Coyne J.A."/>
            <person name="Daub J."/>
            <person name="David R.G."/>
            <person name="Delcher A.L."/>
            <person name="Delehaunty K."/>
            <person name="Do C.B."/>
            <person name="Ebling H."/>
            <person name="Edwards K."/>
            <person name="Eickbush T."/>
            <person name="Evans J.D."/>
            <person name="Filipski A."/>
            <person name="Findeiss S."/>
            <person name="Freyhult E."/>
            <person name="Fulton L."/>
            <person name="Fulton R."/>
            <person name="Garcia A.C."/>
            <person name="Gardiner A."/>
            <person name="Garfield D.A."/>
            <person name="Garvin B.E."/>
            <person name="Gibson G."/>
            <person name="Gilbert D."/>
            <person name="Gnerre S."/>
            <person name="Godfrey J."/>
            <person name="Good R."/>
            <person name="Gotea V."/>
            <person name="Gravely B."/>
            <person name="Greenberg A.J."/>
            <person name="Griffiths-Jones S."/>
            <person name="Gross S."/>
            <person name="Guigo R."/>
            <person name="Gustafson E.A."/>
            <person name="Haerty W."/>
            <person name="Hahn M.W."/>
            <person name="Halligan D.L."/>
            <person name="Halpern A.L."/>
            <person name="Halter G.M."/>
            <person name="Han M.V."/>
            <person name="Heger A."/>
            <person name="Hillier L."/>
            <person name="Hinrichs A.S."/>
            <person name="Holmes I."/>
            <person name="Hoskins R.A."/>
            <person name="Hubisz M.J."/>
            <person name="Hultmark D."/>
            <person name="Huntley M.A."/>
            <person name="Jaffe D.B."/>
            <person name="Jagadeeshan S."/>
            <person name="Jeck W.R."/>
            <person name="Johnson J."/>
            <person name="Jones C.D."/>
            <person name="Jordan W.C."/>
            <person name="Karpen G.H."/>
            <person name="Kataoka E."/>
            <person name="Keightley P.D."/>
            <person name="Kheradpour P."/>
            <person name="Kirkness E.F."/>
            <person name="Koerich L.B."/>
            <person name="Kristiansen K."/>
            <person name="Kudrna D."/>
            <person name="Kulathinal R.J."/>
            <person name="Kumar S."/>
            <person name="Kwok R."/>
            <person name="Lander E."/>
            <person name="Langley C.H."/>
            <person name="Lapoint R."/>
            <person name="Lazzaro B.P."/>
            <person name="Lee S.J."/>
            <person name="Levesque L."/>
            <person name="Li R."/>
            <person name="Lin C.F."/>
            <person name="Lin M.F."/>
            <person name="Lindblad-Toh K."/>
            <person name="Llopart A."/>
            <person name="Long M."/>
            <person name="Low L."/>
            <person name="Lozovsky E."/>
            <person name="Lu J."/>
            <person name="Luo M."/>
            <person name="Machado C.A."/>
            <person name="Makalowski W."/>
            <person name="Marzo M."/>
            <person name="Matsuda M."/>
            <person name="Matzkin L."/>
            <person name="McAllister B."/>
            <person name="McBride C.S."/>
            <person name="McKernan B."/>
            <person name="McKernan K."/>
            <person name="Mendez-Lago M."/>
            <person name="Minx P."/>
            <person name="Mollenhauer M.U."/>
            <person name="Montooth K."/>
            <person name="Mount S.M."/>
            <person name="Mu X."/>
            <person name="Myers E."/>
            <person name="Negre B."/>
            <person name="Newfeld S."/>
            <person name="Nielsen R."/>
            <person name="Noor M.A."/>
            <person name="O'Grady P."/>
            <person name="Pachter L."/>
            <person name="Papaceit M."/>
            <person name="Parisi M.J."/>
            <person name="Parisi M."/>
            <person name="Parts L."/>
            <person name="Pedersen J.S."/>
            <person name="Pesole G."/>
            <person name="Phillippy A.M."/>
            <person name="Ponting C.P."/>
            <person name="Pop M."/>
            <person name="Porcelli D."/>
            <person name="Powell J.R."/>
            <person name="Prohaska S."/>
            <person name="Pruitt K."/>
            <person name="Puig M."/>
            <person name="Quesneville H."/>
            <person name="Ram K.R."/>
            <person name="Rand D."/>
            <person name="Rasmussen M.D."/>
            <person name="Reed L.K."/>
            <person name="Reenan R."/>
            <person name="Reily A."/>
            <person name="Remington K.A."/>
            <person name="Rieger T.T."/>
            <person name="Ritchie M.G."/>
            <person name="Robin C."/>
            <person name="Rogers Y.H."/>
            <person name="Rohde C."/>
            <person name="Rozas J."/>
            <person name="Rubenfield M.J."/>
            <person name="Ruiz A."/>
            <person name="Russo S."/>
            <person name="Salzberg S.L."/>
            <person name="Sanchez-Gracia A."/>
            <person name="Saranga D.J."/>
            <person name="Sato H."/>
            <person name="Schaeffer S.W."/>
            <person name="Schatz M.C."/>
            <person name="Schlenke T."/>
            <person name="Schwartz R."/>
            <person name="Segarra C."/>
            <person name="Singh R.S."/>
            <person name="Sirot L."/>
            <person name="Sirota M."/>
            <person name="Sisneros N.B."/>
            <person name="Smith C.D."/>
            <person name="Smith T.F."/>
            <person name="Spieth J."/>
            <person name="Stage D.E."/>
            <person name="Stark A."/>
            <person name="Stephan W."/>
            <person name="Strausberg R.L."/>
            <person name="Strempel S."/>
            <person name="Sturgill D."/>
            <person name="Sutton G."/>
            <person name="Sutton G.G."/>
            <person name="Tao W."/>
            <person name="Teichmann S."/>
            <person name="Tobari Y.N."/>
            <person name="Tomimura Y."/>
            <person name="Tsolas J.M."/>
            <person name="Valente V.L."/>
            <person name="Venter E."/>
            <person name="Venter J.C."/>
            <person name="Vicario S."/>
            <person name="Vieira F.G."/>
            <person name="Vilella A.J."/>
            <person name="Villasante A."/>
            <person name="Walenz B."/>
            <person name="Wang J."/>
            <person name="Wasserman M."/>
            <person name="Watts T."/>
            <person name="Wilson D."/>
            <person name="Wilson R.K."/>
            <person name="Wing R.A."/>
            <person name="Wolfner M.F."/>
            <person name="Wong A."/>
            <person name="Wong G.K."/>
            <person name="Wu C.I."/>
            <person name="Wu G."/>
            <person name="Yamamoto D."/>
            <person name="Yang H.P."/>
            <person name="Yang S.P."/>
            <person name="Yorke J.A."/>
            <person name="Yoshida K."/>
            <person name="Zdobnov E."/>
            <person name="Zhang P."/>
            <person name="Zhang Y."/>
            <person name="Zimin A.V."/>
            <person name="Baldwin J."/>
            <person name="Abdouelleil A."/>
            <person name="Abdulkadir J."/>
            <person name="Abebe A."/>
            <person name="Abera B."/>
            <person name="Abreu J."/>
            <person name="Acer S.C."/>
            <person name="Aftuck L."/>
            <person name="Alexander A."/>
            <person name="An P."/>
            <person name="Anderson E."/>
            <person name="Anderson S."/>
            <person name="Arachi H."/>
            <person name="Azer M."/>
            <person name="Bachantsang P."/>
            <person name="Barry A."/>
            <person name="Bayul T."/>
            <person name="Berlin A."/>
            <person name="Bessette D."/>
            <person name="Bloom T."/>
            <person name="Blye J."/>
            <person name="Boguslavskiy L."/>
            <person name="Bonnet C."/>
            <person name="Boukhgalter B."/>
            <person name="Bourzgui I."/>
            <person name="Brown A."/>
            <person name="Cahill P."/>
            <person name="Channer S."/>
            <person name="Cheshatsang Y."/>
            <person name="Chuda L."/>
            <person name="Citroen M."/>
            <person name="Collymore A."/>
            <person name="Cooke P."/>
            <person name="Costello M."/>
            <person name="D'Aco K."/>
            <person name="Daza R."/>
            <person name="De Haan G."/>
            <person name="DeGray S."/>
            <person name="DeMaso C."/>
            <person name="Dhargay N."/>
            <person name="Dooley K."/>
            <person name="Dooley E."/>
            <person name="Doricent M."/>
            <person name="Dorje P."/>
            <person name="Dorjee K."/>
            <person name="Dupes A."/>
            <person name="Elong R."/>
            <person name="Falk J."/>
            <person name="Farina A."/>
            <person name="Faro S."/>
            <person name="Ferguson D."/>
            <person name="Fisher S."/>
            <person name="Foley C.D."/>
            <person name="Franke A."/>
            <person name="Friedrich D."/>
            <person name="Gadbois L."/>
            <person name="Gearin G."/>
            <person name="Gearin C.R."/>
            <person name="Giannoukos G."/>
            <person name="Goode T."/>
            <person name="Graham J."/>
            <person name="Grandbois E."/>
            <person name="Grewal S."/>
            <person name="Gyaltsen K."/>
            <person name="Hafez N."/>
            <person name="Hagos B."/>
            <person name="Hall J."/>
            <person name="Henson C."/>
            <person name="Hollinger A."/>
            <person name="Honan T."/>
            <person name="Huard M.D."/>
            <person name="Hughes L."/>
            <person name="Hurhula B."/>
            <person name="Husby M.E."/>
            <person name="Kamat A."/>
            <person name="Kanga B."/>
            <person name="Kashin S."/>
            <person name="Khazanovich D."/>
            <person name="Kisner P."/>
            <person name="Lance K."/>
            <person name="Lara M."/>
            <person name="Lee W."/>
            <person name="Lennon N."/>
            <person name="Letendre F."/>
            <person name="LeVine R."/>
            <person name="Lipovsky A."/>
            <person name="Liu X."/>
            <person name="Liu J."/>
            <person name="Liu S."/>
            <person name="Lokyitsang T."/>
            <person name="Lokyitsang Y."/>
            <person name="Lubonja R."/>
            <person name="Lui A."/>
            <person name="MacDonald P."/>
            <person name="Magnisalis V."/>
            <person name="Maru K."/>
            <person name="Matthews C."/>
            <person name="McCusker W."/>
            <person name="McDonough S."/>
            <person name="Mehta T."/>
            <person name="Meldrim J."/>
            <person name="Meneus L."/>
            <person name="Mihai O."/>
            <person name="Mihalev A."/>
            <person name="Mihova T."/>
            <person name="Mittelman R."/>
            <person name="Mlenga V."/>
            <person name="Montmayeur A."/>
            <person name="Mulrain L."/>
            <person name="Navidi A."/>
            <person name="Naylor J."/>
            <person name="Negash T."/>
            <person name="Nguyen T."/>
            <person name="Nguyen N."/>
            <person name="Nicol R."/>
            <person name="Norbu C."/>
            <person name="Norbu N."/>
            <person name="Novod N."/>
            <person name="O'Neill B."/>
            <person name="Osman S."/>
            <person name="Markiewicz E."/>
            <person name="Oyono O.L."/>
            <person name="Patti C."/>
            <person name="Phunkhang P."/>
            <person name="Pierre F."/>
            <person name="Priest M."/>
            <person name="Raghuraman S."/>
            <person name="Rege F."/>
            <person name="Reyes R."/>
            <person name="Rise C."/>
            <person name="Rogov P."/>
            <person name="Ross K."/>
            <person name="Ryan E."/>
            <person name="Settipalli S."/>
            <person name="Shea T."/>
            <person name="Sherpa N."/>
            <person name="Shi L."/>
            <person name="Shih D."/>
            <person name="Sparrow T."/>
            <person name="Spaulding J."/>
            <person name="Stalker J."/>
            <person name="Stange-Thomann N."/>
            <person name="Stavropoulos S."/>
            <person name="Stone C."/>
            <person name="Strader C."/>
            <person name="Tesfaye S."/>
            <person name="Thomson T."/>
            <person name="Thoulutsang Y."/>
            <person name="Thoulutsang D."/>
            <person name="Topham K."/>
            <person name="Topping I."/>
            <person name="Tsamla T."/>
            <person name="Vassiliev H."/>
            <person name="Vo A."/>
            <person name="Wangchuk T."/>
            <person name="Wangdi T."/>
            <person name="Weiand M."/>
            <person name="Wilkinson J."/>
            <person name="Wilson A."/>
            <person name="Yadav S."/>
            <person name="Young G."/>
            <person name="Yu Q."/>
            <person name="Zembek L."/>
            <person name="Zhong D."/>
            <person name="Zimmer A."/>
            <person name="Zwirko Z."/>
            <person name="Jaffe D.B."/>
            <person name="Alvarez P."/>
            <person name="Brockman W."/>
            <person name="Butler J."/>
            <person name="Chin C."/>
            <person name="Gnerre S."/>
            <person name="Grabherr M."/>
            <person name="Kleber M."/>
            <person name="Mauceli E."/>
            <person name="MacCallum I."/>
        </authorList>
    </citation>
    <scope>NUCLEOTIDE SEQUENCE [LARGE SCALE GENOMIC DNA]</scope>
    <source>
        <strain evidence="2">Tucson 14024-0371.13</strain>
    </source>
</reference>
<evidence type="ECO:0000313" key="1">
    <source>
        <dbReference type="EMBL" id="EDV41392.1"/>
    </source>
</evidence>
<dbReference type="HOGENOM" id="CLU_1604437_0_0_1"/>
<evidence type="ECO:0000313" key="2">
    <source>
        <dbReference type="Proteomes" id="UP000007801"/>
    </source>
</evidence>
<dbReference type="EMBL" id="CH902618">
    <property type="protein sequence ID" value="EDV41392.1"/>
    <property type="molecule type" value="Genomic_DNA"/>
</dbReference>
<dbReference type="OrthoDB" id="7862796at2759"/>
<keyword evidence="2" id="KW-1185">Reference proteome</keyword>
<dbReference type="FunCoup" id="B3MB91">
    <property type="interactions" value="17"/>
</dbReference>
<dbReference type="OMA" id="QPWMGQL"/>
<sequence>MRAISRRKQSWFRHLLQGLVQKTVSLLIKFGRCTPNLRPRSYSTWRQKECPTDNGVTKNDDSVRQEFNHIVQDLIYSGFAGLALFGEADKEKALPTHNKIEELHFYGVDFYDVQTLQKQGNFELALMAGGQVEVDSDEDENFAEYDDCGECVRFEEWEEDR</sequence>
<dbReference type="Proteomes" id="UP000007801">
    <property type="component" value="Unassembled WGS sequence"/>
</dbReference>
<dbReference type="PhylomeDB" id="B3MB91"/>
<proteinExistence type="predicted"/>